<dbReference type="Pfam" id="PF18741">
    <property type="entry name" value="MTES_1575"/>
    <property type="match status" value="1"/>
</dbReference>
<dbReference type="EMBL" id="LSTV01000001">
    <property type="protein sequence ID" value="OAH50828.1"/>
    <property type="molecule type" value="Genomic_DNA"/>
</dbReference>
<dbReference type="AlphaFoldDB" id="A0A177KBQ0"/>
<dbReference type="SUPFAM" id="SSF52980">
    <property type="entry name" value="Restriction endonuclease-like"/>
    <property type="match status" value="1"/>
</dbReference>
<accession>A0A177KBQ0</accession>
<evidence type="ECO:0000313" key="3">
    <source>
        <dbReference type="Proteomes" id="UP000076998"/>
    </source>
</evidence>
<organism evidence="2 3">
    <name type="scientific">Microbacterium oleivorans</name>
    <dbReference type="NCBI Taxonomy" id="273677"/>
    <lineage>
        <taxon>Bacteria</taxon>
        <taxon>Bacillati</taxon>
        <taxon>Actinomycetota</taxon>
        <taxon>Actinomycetes</taxon>
        <taxon>Micrococcales</taxon>
        <taxon>Microbacteriaceae</taxon>
        <taxon>Microbacterium</taxon>
    </lineage>
</organism>
<dbReference type="OrthoDB" id="2594539at2"/>
<proteinExistence type="predicted"/>
<sequence>MPDSGGVFDVWTTADLRAAGLSARDIRVALASGRLIRTRRGHYVAGEAPVALRVAARVGGRLGCTSLLAALGVFVFDSSQVHVHMERGDSRMRGVSSRRLESPERRSVVLHWRRFVEPPASGAVHVRDALLSAVRCQSPRHAVATLDSALHLRLICAADVGDVFAALPQRFLYLRPLLDGRAESGTETLVRLMVRSLGHSVEPQVTIAGVGRVDLLVDGWLIVECDSREFHASWEQRRTDLRRDRQLAALGYSVLRLTADEILYRPDLVIAALRGVLGSSRRPTS</sequence>
<evidence type="ECO:0000313" key="2">
    <source>
        <dbReference type="EMBL" id="OAH50828.1"/>
    </source>
</evidence>
<reference evidence="2 3" key="1">
    <citation type="submission" date="2016-02" db="EMBL/GenBank/DDBJ databases">
        <authorList>
            <person name="Wen L."/>
            <person name="He K."/>
            <person name="Yang H."/>
        </authorList>
    </citation>
    <scope>NUCLEOTIDE SEQUENCE [LARGE SCALE GENOMIC DNA]</scope>
    <source>
        <strain evidence="2 3">CD11_3</strain>
    </source>
</reference>
<gene>
    <name evidence="2" type="ORF">AYL44_00625</name>
</gene>
<name>A0A177KBQ0_9MICO</name>
<dbReference type="Gene3D" id="3.40.960.10">
    <property type="entry name" value="VSR Endonuclease"/>
    <property type="match status" value="1"/>
</dbReference>
<dbReference type="InterPro" id="IPR049468">
    <property type="entry name" value="Restrct_endonuc-II-like_dom"/>
</dbReference>
<protein>
    <recommendedName>
        <fullName evidence="1">Restriction endonuclease type II-like domain-containing protein</fullName>
    </recommendedName>
</protein>
<dbReference type="Proteomes" id="UP000076998">
    <property type="component" value="Unassembled WGS sequence"/>
</dbReference>
<evidence type="ECO:0000259" key="1">
    <source>
        <dbReference type="Pfam" id="PF18741"/>
    </source>
</evidence>
<feature type="domain" description="Restriction endonuclease type II-like" evidence="1">
    <location>
        <begin position="189"/>
        <end position="274"/>
    </location>
</feature>
<dbReference type="InterPro" id="IPR011335">
    <property type="entry name" value="Restrct_endonuc-II-like"/>
</dbReference>
<comment type="caution">
    <text evidence="2">The sequence shown here is derived from an EMBL/GenBank/DDBJ whole genome shotgun (WGS) entry which is preliminary data.</text>
</comment>